<dbReference type="RefSeq" id="WP_078415203.1">
    <property type="nucleotide sequence ID" value="NZ_CP012546.1"/>
</dbReference>
<dbReference type="InterPro" id="IPR041633">
    <property type="entry name" value="Polbeta"/>
</dbReference>
<dbReference type="AlphaFoldDB" id="A0AAX0LC48"/>
<evidence type="ECO:0000313" key="2">
    <source>
        <dbReference type="EMBL" id="OPA81987.1"/>
    </source>
</evidence>
<dbReference type="Pfam" id="PF18765">
    <property type="entry name" value="Polbeta"/>
    <property type="match status" value="1"/>
</dbReference>
<feature type="domain" description="Polymerase beta nucleotidyltransferase" evidence="1">
    <location>
        <begin position="30"/>
        <end position="116"/>
    </location>
</feature>
<evidence type="ECO:0000313" key="3">
    <source>
        <dbReference type="Proteomes" id="UP000189728"/>
    </source>
</evidence>
<dbReference type="PANTHER" id="PTHR43449">
    <property type="entry name" value="NUCLEOTIDYLTRANSFERASE"/>
    <property type="match status" value="1"/>
</dbReference>
<dbReference type="PANTHER" id="PTHR43449:SF1">
    <property type="entry name" value="POLYMERASE BETA NUCLEOTIDYLTRANSFERASE DOMAIN-CONTAINING PROTEIN"/>
    <property type="match status" value="1"/>
</dbReference>
<dbReference type="Gene3D" id="3.30.460.10">
    <property type="entry name" value="Beta Polymerase, domain 2"/>
    <property type="match status" value="1"/>
</dbReference>
<comment type="caution">
    <text evidence="2">The sequence shown here is derived from an EMBL/GenBank/DDBJ whole genome shotgun (WGS) entry which is preliminary data.</text>
</comment>
<proteinExistence type="predicted"/>
<name>A0AAX0LC48_9BACT</name>
<protein>
    <submittedName>
        <fullName evidence="2">Nucleotidyltransferase</fullName>
    </submittedName>
</protein>
<dbReference type="EMBL" id="MCRK01000009">
    <property type="protein sequence ID" value="OPA81987.1"/>
    <property type="molecule type" value="Genomic_DNA"/>
</dbReference>
<dbReference type="SUPFAM" id="SSF81301">
    <property type="entry name" value="Nucleotidyltransferase"/>
    <property type="match status" value="1"/>
</dbReference>
<gene>
    <name evidence="2" type="ORF">BFG04_08275</name>
</gene>
<reference evidence="2 3" key="1">
    <citation type="submission" date="2016-08" db="EMBL/GenBank/DDBJ databases">
        <title>Campylobacter species from sea mammals.</title>
        <authorList>
            <person name="Gilbert M.J."/>
            <person name="Byrne B.A."/>
            <person name="Zomer A.L."/>
            <person name="Wagenaar J.A."/>
        </authorList>
    </citation>
    <scope>NUCLEOTIDE SEQUENCE [LARGE SCALE GENOMIC DNA]</scope>
    <source>
        <strain evidence="2 3">1105248</strain>
    </source>
</reference>
<dbReference type="Proteomes" id="UP000189728">
    <property type="component" value="Unassembled WGS sequence"/>
</dbReference>
<dbReference type="CDD" id="cd05403">
    <property type="entry name" value="NT_KNTase_like"/>
    <property type="match status" value="1"/>
</dbReference>
<dbReference type="InterPro" id="IPR043519">
    <property type="entry name" value="NT_sf"/>
</dbReference>
<sequence length="121" mass="13942">MIVSKQAYEIPTSKNYILTKDAILEYLSELKSNLKNDGIKKIGLFGSYAKGYADENSDIDIVVLADKKEFLERLDVYNALEYLDNLRKQISNKFHKSVDICDFYSEQKMEDNKIVKGAIYV</sequence>
<evidence type="ECO:0000259" key="1">
    <source>
        <dbReference type="Pfam" id="PF18765"/>
    </source>
</evidence>
<accession>A0AAX0LC48</accession>
<organism evidence="2 3">
    <name type="scientific">Campylobacter pinnipediorum subsp. pinnipediorum</name>
    <dbReference type="NCBI Taxonomy" id="1660067"/>
    <lineage>
        <taxon>Bacteria</taxon>
        <taxon>Pseudomonadati</taxon>
        <taxon>Campylobacterota</taxon>
        <taxon>Epsilonproteobacteria</taxon>
        <taxon>Campylobacterales</taxon>
        <taxon>Campylobacteraceae</taxon>
        <taxon>Campylobacter</taxon>
    </lineage>
</organism>